<accession>A0A024P2U2</accession>
<dbReference type="AlphaFoldDB" id="A0A024P2U2"/>
<evidence type="ECO:0000256" key="1">
    <source>
        <dbReference type="SAM" id="Coils"/>
    </source>
</evidence>
<comment type="caution">
    <text evidence="2">The sequence shown here is derived from an EMBL/GenBank/DDBJ whole genome shotgun (WGS) entry which is preliminary data.</text>
</comment>
<organism evidence="2 3">
    <name type="scientific">Halobacillus karajensis</name>
    <dbReference type="NCBI Taxonomy" id="195088"/>
    <lineage>
        <taxon>Bacteria</taxon>
        <taxon>Bacillati</taxon>
        <taxon>Bacillota</taxon>
        <taxon>Bacilli</taxon>
        <taxon>Bacillales</taxon>
        <taxon>Bacillaceae</taxon>
        <taxon>Halobacillus</taxon>
    </lineage>
</organism>
<sequence length="240" mass="28350">MLTTYPRKASPFPTHHILKQKPRRYVFSKSVLIENKRILFGVRIINKTYFVEVIGVDSDLSQWKKRHERYIHEIKEKIEELKQSRDQHVYSYFTYSIHFSHDPAHESMLLGSFHIQNKGREPFKAPYICLKLSENSIFHFSGKYLYKDSLKKMRMSGAWERLNEVTDKEEFWLRPVEVKQIEPGDSLTFSNFQLKWSPEKNYAGSLMGFTYGEEHEEGVPALNQINLSGMNVDREDDNHG</sequence>
<keyword evidence="1" id="KW-0175">Coiled coil</keyword>
<gene>
    <name evidence="2" type="ORF">BN983_00581</name>
</gene>
<evidence type="ECO:0000313" key="2">
    <source>
        <dbReference type="EMBL" id="CDQ22373.1"/>
    </source>
</evidence>
<keyword evidence="3" id="KW-1185">Reference proteome</keyword>
<dbReference type="EMBL" id="CCDI010000001">
    <property type="protein sequence ID" value="CDQ22373.1"/>
    <property type="molecule type" value="Genomic_DNA"/>
</dbReference>
<evidence type="ECO:0000313" key="3">
    <source>
        <dbReference type="Proteomes" id="UP000028868"/>
    </source>
</evidence>
<feature type="coiled-coil region" evidence="1">
    <location>
        <begin position="60"/>
        <end position="87"/>
    </location>
</feature>
<reference evidence="3" key="1">
    <citation type="submission" date="2014-03" db="EMBL/GenBank/DDBJ databases">
        <authorList>
            <person name="Urmite Genomes U."/>
        </authorList>
    </citation>
    <scope>NUCLEOTIDE SEQUENCE [LARGE SCALE GENOMIC DNA]</scope>
    <source>
        <strain evidence="3">HD-03</strain>
    </source>
</reference>
<proteinExistence type="predicted"/>
<dbReference type="Proteomes" id="UP000028868">
    <property type="component" value="Unassembled WGS sequence"/>
</dbReference>
<protein>
    <submittedName>
        <fullName evidence="2">Uncharacterized protein</fullName>
    </submittedName>
</protein>
<reference evidence="2 3" key="2">
    <citation type="submission" date="2014-05" db="EMBL/GenBank/DDBJ databases">
        <title>Draft genome sequence of Halobacillus karajensis HK-03.</title>
        <authorList>
            <person name="Khelaifia S."/>
            <person name="Croce O."/>
            <person name="Lagier J.C."/>
            <person name="Raoult D."/>
        </authorList>
    </citation>
    <scope>NUCLEOTIDE SEQUENCE [LARGE SCALE GENOMIC DNA]</scope>
    <source>
        <strain evidence="2 3">HD-03</strain>
    </source>
</reference>
<name>A0A024P2U2_9BACI</name>